<dbReference type="EMBL" id="JZRB01000029">
    <property type="protein sequence ID" value="KJV31275.1"/>
    <property type="molecule type" value="Genomic_DNA"/>
</dbReference>
<dbReference type="Gene3D" id="1.50.10.10">
    <property type="match status" value="1"/>
</dbReference>
<dbReference type="Proteomes" id="UP000033651">
    <property type="component" value="Unassembled WGS sequence"/>
</dbReference>
<dbReference type="GO" id="GO:0005975">
    <property type="term" value="P:carbohydrate metabolic process"/>
    <property type="evidence" value="ECO:0007669"/>
    <property type="project" value="InterPro"/>
</dbReference>
<dbReference type="Pfam" id="PF00723">
    <property type="entry name" value="Glyco_hydro_15"/>
    <property type="match status" value="1"/>
</dbReference>
<feature type="domain" description="GH15-like" evidence="1">
    <location>
        <begin position="144"/>
        <end position="442"/>
    </location>
</feature>
<organism evidence="2 3">
    <name type="scientific">Luteibacter yeojuensis</name>
    <dbReference type="NCBI Taxonomy" id="345309"/>
    <lineage>
        <taxon>Bacteria</taxon>
        <taxon>Pseudomonadati</taxon>
        <taxon>Pseudomonadota</taxon>
        <taxon>Gammaproteobacteria</taxon>
        <taxon>Lysobacterales</taxon>
        <taxon>Rhodanobacteraceae</taxon>
        <taxon>Luteibacter</taxon>
    </lineage>
</organism>
<feature type="non-terminal residue" evidence="2">
    <location>
        <position position="1"/>
    </location>
</feature>
<evidence type="ECO:0000313" key="3">
    <source>
        <dbReference type="Proteomes" id="UP000033651"/>
    </source>
</evidence>
<dbReference type="GO" id="GO:0004553">
    <property type="term" value="F:hydrolase activity, hydrolyzing O-glycosyl compounds"/>
    <property type="evidence" value="ECO:0007669"/>
    <property type="project" value="TreeGrafter"/>
</dbReference>
<evidence type="ECO:0000259" key="1">
    <source>
        <dbReference type="Pfam" id="PF00723"/>
    </source>
</evidence>
<dbReference type="InterPro" id="IPR011613">
    <property type="entry name" value="GH15-like"/>
</dbReference>
<dbReference type="PATRIC" id="fig|345309.4.peg.2050"/>
<comment type="caution">
    <text evidence="2">The sequence shown here is derived from an EMBL/GenBank/DDBJ whole genome shotgun (WGS) entry which is preliminary data.</text>
</comment>
<name>A0A0F3KJ36_9GAMM</name>
<accession>A0A0F3KJ36</accession>
<sequence>TVAGVARITESLNSGTAGRLPWEELARRIEGISGTVHFDVHLRFGRRADRANPYVARQGGQCVFHVGRVLGIVLATPALDLSSLSDEGMETTFHVVAGQRELLAIVAGQDEPLIVPTPAAIDARIDASDDEWRRWTEQLQVGGSYKEQLIRHALSLKLLLYSPTGAIAAAGTTSLPEAIGGERNYDYRYAWVRDAGYTIKAFSRLGAHAEAKAAFTWLIKRLRDSDGALFYKLDGGAPPDVREIEVPGYRNSTPVVIGNQVVHQHQHGVYGDILETAARFVKHGNVLDSESIEVLCRLTDHCADNWRQKDSGIWELVEPQHYTMSKISAWQALARAVELADGSYLPTTCRDRWVRERDRVAGWIEEHCWSESMGAFEMWPGSGQLDAAMALAVRFRFDGQDKLKRTLEAIDRTLGDGVFHYRYSDARGKEGCFLACTFWMAEGWQLLGEHDKAKRTLDDALTSLKGGSGTLAEMIDPVSRAWLGNVPQGLSHLAAVHGILTVMGVDL</sequence>
<dbReference type="InterPro" id="IPR008928">
    <property type="entry name" value="6-hairpin_glycosidase_sf"/>
</dbReference>
<reference evidence="2 3" key="1">
    <citation type="submission" date="2015-03" db="EMBL/GenBank/DDBJ databases">
        <title>Draft genome sequence of Luteibacter yeojuensis strain SU11.</title>
        <authorList>
            <person name="Sulaiman J."/>
            <person name="Priya K."/>
            <person name="Chan K.-G."/>
        </authorList>
    </citation>
    <scope>NUCLEOTIDE SEQUENCE [LARGE SCALE GENOMIC DNA]</scope>
    <source>
        <strain evidence="2 3">SU11</strain>
    </source>
</reference>
<gene>
    <name evidence="2" type="ORF">VI08_13515</name>
</gene>
<dbReference type="AlphaFoldDB" id="A0A0F3KJ36"/>
<dbReference type="SUPFAM" id="SSF48208">
    <property type="entry name" value="Six-hairpin glycosidases"/>
    <property type="match status" value="1"/>
</dbReference>
<dbReference type="PANTHER" id="PTHR31616">
    <property type="entry name" value="TREHALASE"/>
    <property type="match status" value="1"/>
</dbReference>
<keyword evidence="3" id="KW-1185">Reference proteome</keyword>
<evidence type="ECO:0000313" key="2">
    <source>
        <dbReference type="EMBL" id="KJV31275.1"/>
    </source>
</evidence>
<dbReference type="PANTHER" id="PTHR31616:SF0">
    <property type="entry name" value="GLUCAN 1,4-ALPHA-GLUCOSIDASE"/>
    <property type="match status" value="1"/>
</dbReference>
<proteinExistence type="predicted"/>
<dbReference type="OrthoDB" id="3902805at2"/>
<protein>
    <recommendedName>
        <fullName evidence="1">GH15-like domain-containing protein</fullName>
    </recommendedName>
</protein>
<dbReference type="RefSeq" id="WP_045830136.1">
    <property type="nucleotide sequence ID" value="NZ_JZRB01000029.1"/>
</dbReference>
<dbReference type="InterPro" id="IPR012341">
    <property type="entry name" value="6hp_glycosidase-like_sf"/>
</dbReference>